<proteinExistence type="predicted"/>
<gene>
    <name evidence="1" type="ORF">HAX54_011246</name>
</gene>
<sequence>MSYSIKNYENASEPYKSEALSREKVHYSISKWVDGKPQKPTIRSDSPVAAENKVGSQALFLSSSEFCTIQIMYGSGDESFIWGDVVLSGFVKEGRAQVSGKLHLMQIGGSQAWLSLPFPDISDLELGFSFSSPKTCYGRKLAVLNYQ</sequence>
<name>A0ABS8TJC0_DATST</name>
<protein>
    <submittedName>
        <fullName evidence="1">Uncharacterized protein</fullName>
    </submittedName>
</protein>
<evidence type="ECO:0000313" key="1">
    <source>
        <dbReference type="EMBL" id="MCD7470989.1"/>
    </source>
</evidence>
<dbReference type="Proteomes" id="UP000823775">
    <property type="component" value="Unassembled WGS sequence"/>
</dbReference>
<comment type="caution">
    <text evidence="1">The sequence shown here is derived from an EMBL/GenBank/DDBJ whole genome shotgun (WGS) entry which is preliminary data.</text>
</comment>
<reference evidence="1 2" key="1">
    <citation type="journal article" date="2021" name="BMC Genomics">
        <title>Datura genome reveals duplications of psychoactive alkaloid biosynthetic genes and high mutation rate following tissue culture.</title>
        <authorList>
            <person name="Rajewski A."/>
            <person name="Carter-House D."/>
            <person name="Stajich J."/>
            <person name="Litt A."/>
        </authorList>
    </citation>
    <scope>NUCLEOTIDE SEQUENCE [LARGE SCALE GENOMIC DNA]</scope>
    <source>
        <strain evidence="1">AR-01</strain>
    </source>
</reference>
<keyword evidence="2" id="KW-1185">Reference proteome</keyword>
<evidence type="ECO:0000313" key="2">
    <source>
        <dbReference type="Proteomes" id="UP000823775"/>
    </source>
</evidence>
<organism evidence="1 2">
    <name type="scientific">Datura stramonium</name>
    <name type="common">Jimsonweed</name>
    <name type="synonym">Common thornapple</name>
    <dbReference type="NCBI Taxonomy" id="4076"/>
    <lineage>
        <taxon>Eukaryota</taxon>
        <taxon>Viridiplantae</taxon>
        <taxon>Streptophyta</taxon>
        <taxon>Embryophyta</taxon>
        <taxon>Tracheophyta</taxon>
        <taxon>Spermatophyta</taxon>
        <taxon>Magnoliopsida</taxon>
        <taxon>eudicotyledons</taxon>
        <taxon>Gunneridae</taxon>
        <taxon>Pentapetalae</taxon>
        <taxon>asterids</taxon>
        <taxon>lamiids</taxon>
        <taxon>Solanales</taxon>
        <taxon>Solanaceae</taxon>
        <taxon>Solanoideae</taxon>
        <taxon>Datureae</taxon>
        <taxon>Datura</taxon>
    </lineage>
</organism>
<accession>A0ABS8TJC0</accession>
<dbReference type="EMBL" id="JACEIK010001637">
    <property type="protein sequence ID" value="MCD7470989.1"/>
    <property type="molecule type" value="Genomic_DNA"/>
</dbReference>